<gene>
    <name evidence="8" type="ORF">LTR09_011984</name>
</gene>
<dbReference type="GO" id="GO:0000978">
    <property type="term" value="F:RNA polymerase II cis-regulatory region sequence-specific DNA binding"/>
    <property type="evidence" value="ECO:0007669"/>
    <property type="project" value="TreeGrafter"/>
</dbReference>
<sequence>MDQSAETNGSEKPPQKRRRIALACSACRTRKSKCDGARPTCSTCQTLDFSCEYEPSISSTNVIVRRDYVSELEGRVKRLEQAFQRHDNLLTGHLSSCSRLPASSFQRPQKATPEAIHSIQLDANGLQDPEDDDSRTDGLALTFVDEHAPAYFGESSNVAFTRYLLKAISAVWRVRRPETPAGAEDRNAAKSRRAERGVQASSTIERRQSLNLSATELPPPAEMESLIDFYFNGTGLLFPFIHEATFRSTYQELQVSGFSKVRRTWLGLLNMMMAMGSFYDLGDTTSAKDCFERSHTFYSRAVAVCDGLSKRSPNLEIVQYLLLVVLHLQGAQRSTEAWAMHGLLVRAALALGLHVNASWLDMRTVQQESGRRTWLTIYCLDSVLSATFGRPAAIPVDSMAFEGPAPWPYAQNLPKRPPNPVAELAAEYLGVAFELYKIMGQSLVVQYKSNLGELDAHRDTLTTIQSVAAMRHELLRWASTLPPNLKILASHSDLQLDKTMQNTLRVTLTLRYHNISILIHRPLMCAMLRSLSSPDAALESHPQYSMQLAMAEARDCIISAEQTIDLVHADLAHAALTGSKAGNNNLGVWFFNLYYVFTASMIICARDLWMYHCIDEHDNITVQSSPSYLEKAAEALEKLDCGILLVRNCAKYIRYLKKLQENRLASISAQLNQHPIDQVNIPQDTSYFDLPDLDDLIGSDMESSHFFETDLLNSAFFDAYMPPVEE</sequence>
<dbReference type="Pfam" id="PF04082">
    <property type="entry name" value="Fungal_trans"/>
    <property type="match status" value="1"/>
</dbReference>
<evidence type="ECO:0000313" key="9">
    <source>
        <dbReference type="Proteomes" id="UP001271007"/>
    </source>
</evidence>
<dbReference type="InterPro" id="IPR051127">
    <property type="entry name" value="Fungal_SecMet_Regulators"/>
</dbReference>
<dbReference type="InterPro" id="IPR036864">
    <property type="entry name" value="Zn2-C6_fun-type_DNA-bd_sf"/>
</dbReference>
<keyword evidence="5" id="KW-0539">Nucleus</keyword>
<comment type="caution">
    <text evidence="8">The sequence shown here is derived from an EMBL/GenBank/DDBJ whole genome shotgun (WGS) entry which is preliminary data.</text>
</comment>
<evidence type="ECO:0000256" key="1">
    <source>
        <dbReference type="ARBA" id="ARBA00022723"/>
    </source>
</evidence>
<dbReference type="PANTHER" id="PTHR47424">
    <property type="entry name" value="REGULATORY PROTEIN GAL4"/>
    <property type="match status" value="1"/>
</dbReference>
<dbReference type="CDD" id="cd12148">
    <property type="entry name" value="fungal_TF_MHR"/>
    <property type="match status" value="1"/>
</dbReference>
<dbReference type="InterPro" id="IPR007219">
    <property type="entry name" value="XnlR_reg_dom"/>
</dbReference>
<name>A0AAJ0G758_9PEZI</name>
<feature type="region of interest" description="Disordered" evidence="6">
    <location>
        <begin position="179"/>
        <end position="202"/>
    </location>
</feature>
<evidence type="ECO:0000256" key="3">
    <source>
        <dbReference type="ARBA" id="ARBA00023125"/>
    </source>
</evidence>
<reference evidence="8" key="1">
    <citation type="submission" date="2023-04" db="EMBL/GenBank/DDBJ databases">
        <title>Black Yeasts Isolated from many extreme environments.</title>
        <authorList>
            <person name="Coleine C."/>
            <person name="Stajich J.E."/>
            <person name="Selbmann L."/>
        </authorList>
    </citation>
    <scope>NUCLEOTIDE SEQUENCE</scope>
    <source>
        <strain evidence="8">CCFEE 5312</strain>
    </source>
</reference>
<dbReference type="PROSITE" id="PS50048">
    <property type="entry name" value="ZN2_CY6_FUNGAL_2"/>
    <property type="match status" value="1"/>
</dbReference>
<dbReference type="GO" id="GO:0006351">
    <property type="term" value="P:DNA-templated transcription"/>
    <property type="evidence" value="ECO:0007669"/>
    <property type="project" value="InterPro"/>
</dbReference>
<dbReference type="CDD" id="cd00067">
    <property type="entry name" value="GAL4"/>
    <property type="match status" value="1"/>
</dbReference>
<protein>
    <recommendedName>
        <fullName evidence="7">Zn(2)-C6 fungal-type domain-containing protein</fullName>
    </recommendedName>
</protein>
<dbReference type="GO" id="GO:0000435">
    <property type="term" value="P:positive regulation of transcription from RNA polymerase II promoter by galactose"/>
    <property type="evidence" value="ECO:0007669"/>
    <property type="project" value="TreeGrafter"/>
</dbReference>
<dbReference type="GO" id="GO:0008270">
    <property type="term" value="F:zinc ion binding"/>
    <property type="evidence" value="ECO:0007669"/>
    <property type="project" value="InterPro"/>
</dbReference>
<organism evidence="8 9">
    <name type="scientific">Extremus antarcticus</name>
    <dbReference type="NCBI Taxonomy" id="702011"/>
    <lineage>
        <taxon>Eukaryota</taxon>
        <taxon>Fungi</taxon>
        <taxon>Dikarya</taxon>
        <taxon>Ascomycota</taxon>
        <taxon>Pezizomycotina</taxon>
        <taxon>Dothideomycetes</taxon>
        <taxon>Dothideomycetidae</taxon>
        <taxon>Mycosphaerellales</taxon>
        <taxon>Extremaceae</taxon>
        <taxon>Extremus</taxon>
    </lineage>
</organism>
<dbReference type="SUPFAM" id="SSF57701">
    <property type="entry name" value="Zn2/Cys6 DNA-binding domain"/>
    <property type="match status" value="1"/>
</dbReference>
<evidence type="ECO:0000256" key="2">
    <source>
        <dbReference type="ARBA" id="ARBA00023015"/>
    </source>
</evidence>
<evidence type="ECO:0000259" key="7">
    <source>
        <dbReference type="PROSITE" id="PS50048"/>
    </source>
</evidence>
<evidence type="ECO:0000256" key="5">
    <source>
        <dbReference type="ARBA" id="ARBA00023242"/>
    </source>
</evidence>
<dbReference type="AlphaFoldDB" id="A0AAJ0G758"/>
<dbReference type="Proteomes" id="UP001271007">
    <property type="component" value="Unassembled WGS sequence"/>
</dbReference>
<evidence type="ECO:0000256" key="6">
    <source>
        <dbReference type="SAM" id="MobiDB-lite"/>
    </source>
</evidence>
<dbReference type="GO" id="GO:0000981">
    <property type="term" value="F:DNA-binding transcription factor activity, RNA polymerase II-specific"/>
    <property type="evidence" value="ECO:0007669"/>
    <property type="project" value="InterPro"/>
</dbReference>
<keyword evidence="4" id="KW-0804">Transcription</keyword>
<dbReference type="GO" id="GO:0005634">
    <property type="term" value="C:nucleus"/>
    <property type="evidence" value="ECO:0007669"/>
    <property type="project" value="TreeGrafter"/>
</dbReference>
<dbReference type="SMART" id="SM00066">
    <property type="entry name" value="GAL4"/>
    <property type="match status" value="1"/>
</dbReference>
<dbReference type="EMBL" id="JAWDJX010000088">
    <property type="protein sequence ID" value="KAK3046529.1"/>
    <property type="molecule type" value="Genomic_DNA"/>
</dbReference>
<feature type="compositionally biased region" description="Basic and acidic residues" evidence="6">
    <location>
        <begin position="179"/>
        <end position="196"/>
    </location>
</feature>
<proteinExistence type="predicted"/>
<evidence type="ECO:0000313" key="8">
    <source>
        <dbReference type="EMBL" id="KAK3046529.1"/>
    </source>
</evidence>
<dbReference type="PROSITE" id="PS00463">
    <property type="entry name" value="ZN2_CY6_FUNGAL_1"/>
    <property type="match status" value="1"/>
</dbReference>
<dbReference type="SMART" id="SM00906">
    <property type="entry name" value="Fungal_trans"/>
    <property type="match status" value="1"/>
</dbReference>
<keyword evidence="1" id="KW-0479">Metal-binding</keyword>
<dbReference type="Pfam" id="PF00172">
    <property type="entry name" value="Zn_clus"/>
    <property type="match status" value="1"/>
</dbReference>
<keyword evidence="2" id="KW-0805">Transcription regulation</keyword>
<accession>A0AAJ0G758</accession>
<keyword evidence="3" id="KW-0238">DNA-binding</keyword>
<dbReference type="Gene3D" id="4.10.240.10">
    <property type="entry name" value="Zn(2)-C6 fungal-type DNA-binding domain"/>
    <property type="match status" value="1"/>
</dbReference>
<evidence type="ECO:0000256" key="4">
    <source>
        <dbReference type="ARBA" id="ARBA00023163"/>
    </source>
</evidence>
<feature type="domain" description="Zn(2)-C6 fungal-type" evidence="7">
    <location>
        <begin position="23"/>
        <end position="53"/>
    </location>
</feature>
<dbReference type="PANTHER" id="PTHR47424:SF3">
    <property type="entry name" value="REGULATORY PROTEIN GAL4"/>
    <property type="match status" value="1"/>
</dbReference>
<dbReference type="InterPro" id="IPR001138">
    <property type="entry name" value="Zn2Cys6_DnaBD"/>
</dbReference>
<keyword evidence="9" id="KW-1185">Reference proteome</keyword>